<keyword evidence="3" id="KW-1029">Fimbrium biogenesis</keyword>
<dbReference type="InterPro" id="IPR001829">
    <property type="entry name" value="Pili_assmbl_chaperone_bac"/>
</dbReference>
<comment type="similarity">
    <text evidence="2 8">Belongs to the periplasmic pilus chaperone family.</text>
</comment>
<dbReference type="InterPro" id="IPR016147">
    <property type="entry name" value="Pili_assmbl_chaperone_N"/>
</dbReference>
<evidence type="ECO:0000256" key="4">
    <source>
        <dbReference type="ARBA" id="ARBA00022729"/>
    </source>
</evidence>
<evidence type="ECO:0000256" key="7">
    <source>
        <dbReference type="ARBA" id="ARBA00023319"/>
    </source>
</evidence>
<dbReference type="InterPro" id="IPR036316">
    <property type="entry name" value="Pili_assmbl_chap_C_dom_sf"/>
</dbReference>
<evidence type="ECO:0000259" key="10">
    <source>
        <dbReference type="Pfam" id="PF00345"/>
    </source>
</evidence>
<dbReference type="RefSeq" id="WP_114846525.1">
    <property type="nucleotide sequence ID" value="NZ_JBHSPE010000002.1"/>
</dbReference>
<dbReference type="PANTHER" id="PTHR30251:SF2">
    <property type="entry name" value="FIMBRIAL CHAPERONE YADV-RELATED"/>
    <property type="match status" value="1"/>
</dbReference>
<dbReference type="PROSITE" id="PS00635">
    <property type="entry name" value="PILI_CHAPERONE"/>
    <property type="match status" value="1"/>
</dbReference>
<dbReference type="EMBL" id="QQAH01000015">
    <property type="protein sequence ID" value="RDD80743.1"/>
    <property type="molecule type" value="Genomic_DNA"/>
</dbReference>
<protein>
    <submittedName>
        <fullName evidence="12">Molecular chaperone</fullName>
    </submittedName>
</protein>
<dbReference type="FunFam" id="2.60.40.10:FF:000458">
    <property type="entry name" value="Molecular chaperone FimC"/>
    <property type="match status" value="1"/>
</dbReference>
<reference evidence="12 13" key="1">
    <citation type="submission" date="2018-07" db="EMBL/GenBank/DDBJ databases">
        <title>Dyella tabacisoli L4-6T, whole genome shotgun sequence.</title>
        <authorList>
            <person name="Zhou X.-K."/>
            <person name="Li W.-J."/>
            <person name="Duan Y.-Q."/>
        </authorList>
    </citation>
    <scope>NUCLEOTIDE SEQUENCE [LARGE SCALE GENOMIC DNA]</scope>
    <source>
        <strain evidence="12 13">L4-6</strain>
    </source>
</reference>
<keyword evidence="5" id="KW-0574">Periplasm</keyword>
<dbReference type="Proteomes" id="UP000253782">
    <property type="component" value="Unassembled WGS sequence"/>
</dbReference>
<dbReference type="PANTHER" id="PTHR30251">
    <property type="entry name" value="PILUS ASSEMBLY CHAPERONE"/>
    <property type="match status" value="1"/>
</dbReference>
<dbReference type="SUPFAM" id="SSF49354">
    <property type="entry name" value="PapD-like"/>
    <property type="match status" value="1"/>
</dbReference>
<dbReference type="SUPFAM" id="SSF49584">
    <property type="entry name" value="Periplasmic chaperone C-domain"/>
    <property type="match status" value="1"/>
</dbReference>
<feature type="chain" id="PRO_5016985065" evidence="9">
    <location>
        <begin position="25"/>
        <end position="247"/>
    </location>
</feature>
<dbReference type="InterPro" id="IPR008962">
    <property type="entry name" value="PapD-like_sf"/>
</dbReference>
<feature type="signal peptide" evidence="9">
    <location>
        <begin position="1"/>
        <end position="24"/>
    </location>
</feature>
<organism evidence="12 13">
    <name type="scientific">Dyella tabacisoli</name>
    <dbReference type="NCBI Taxonomy" id="2282381"/>
    <lineage>
        <taxon>Bacteria</taxon>
        <taxon>Pseudomonadati</taxon>
        <taxon>Pseudomonadota</taxon>
        <taxon>Gammaproteobacteria</taxon>
        <taxon>Lysobacterales</taxon>
        <taxon>Rhodanobacteraceae</taxon>
        <taxon>Dyella</taxon>
    </lineage>
</organism>
<comment type="caution">
    <text evidence="12">The sequence shown here is derived from an EMBL/GenBank/DDBJ whole genome shotgun (WGS) entry which is preliminary data.</text>
</comment>
<evidence type="ECO:0000256" key="8">
    <source>
        <dbReference type="RuleBase" id="RU003918"/>
    </source>
</evidence>
<sequence>MRKFVCALRVGLLACCLCAAGVHANVLIGGTRVVFPAKDGEVTVRLTNDNERPVLVESWIDRGDAHSTPESVDVPFLITPPLFRMDAKKEQSLRIVYTHEQLPADRESLFWLNVLEVPPKPTGAEAQSQNLLQLALRSRLKLFYRPANLAGDPLKAPAQLTWKAVADGKNVALEVHNPTPYYITLTELSLTVAGKPLTAETGMVAPMADLRLPVQALANKPAAGTPVSFTALNDFGAPATFTSTIAP</sequence>
<dbReference type="InterPro" id="IPR050643">
    <property type="entry name" value="Periplasmic_pilus_chap"/>
</dbReference>
<dbReference type="InterPro" id="IPR018046">
    <property type="entry name" value="Pili_assmbl_chaperone_CS"/>
</dbReference>
<dbReference type="InterPro" id="IPR016148">
    <property type="entry name" value="Pili_assmbl_chaperone_C"/>
</dbReference>
<evidence type="ECO:0000256" key="9">
    <source>
        <dbReference type="SAM" id="SignalP"/>
    </source>
</evidence>
<keyword evidence="7" id="KW-0393">Immunoglobulin domain</keyword>
<evidence type="ECO:0000259" key="11">
    <source>
        <dbReference type="Pfam" id="PF02753"/>
    </source>
</evidence>
<dbReference type="Gene3D" id="2.60.40.10">
    <property type="entry name" value="Immunoglobulins"/>
    <property type="match status" value="2"/>
</dbReference>
<gene>
    <name evidence="12" type="ORF">DVJ77_16055</name>
</gene>
<name>A0A369UK93_9GAMM</name>
<evidence type="ECO:0000256" key="5">
    <source>
        <dbReference type="ARBA" id="ARBA00022764"/>
    </source>
</evidence>
<dbReference type="OrthoDB" id="9131059at2"/>
<dbReference type="AlphaFoldDB" id="A0A369UK93"/>
<dbReference type="PRINTS" id="PR00969">
    <property type="entry name" value="CHAPERONPILI"/>
</dbReference>
<evidence type="ECO:0000256" key="2">
    <source>
        <dbReference type="ARBA" id="ARBA00007399"/>
    </source>
</evidence>
<keyword evidence="13" id="KW-1185">Reference proteome</keyword>
<comment type="subcellular location">
    <subcellularLocation>
        <location evidence="1 8">Periplasm</location>
    </subcellularLocation>
</comment>
<evidence type="ECO:0000256" key="6">
    <source>
        <dbReference type="ARBA" id="ARBA00023186"/>
    </source>
</evidence>
<evidence type="ECO:0000313" key="12">
    <source>
        <dbReference type="EMBL" id="RDD80743.1"/>
    </source>
</evidence>
<accession>A0A369UK93</accession>
<evidence type="ECO:0000313" key="13">
    <source>
        <dbReference type="Proteomes" id="UP000253782"/>
    </source>
</evidence>
<keyword evidence="4 9" id="KW-0732">Signal</keyword>
<dbReference type="GO" id="GO:0030288">
    <property type="term" value="C:outer membrane-bounded periplasmic space"/>
    <property type="evidence" value="ECO:0007669"/>
    <property type="project" value="InterPro"/>
</dbReference>
<dbReference type="Pfam" id="PF00345">
    <property type="entry name" value="PapD_N"/>
    <property type="match status" value="1"/>
</dbReference>
<dbReference type="Pfam" id="PF02753">
    <property type="entry name" value="PapD_C"/>
    <property type="match status" value="1"/>
</dbReference>
<feature type="domain" description="Pili assembly chaperone N-terminal" evidence="10">
    <location>
        <begin position="26"/>
        <end position="149"/>
    </location>
</feature>
<dbReference type="InterPro" id="IPR013783">
    <property type="entry name" value="Ig-like_fold"/>
</dbReference>
<dbReference type="GO" id="GO:0071555">
    <property type="term" value="P:cell wall organization"/>
    <property type="evidence" value="ECO:0007669"/>
    <property type="project" value="InterPro"/>
</dbReference>
<evidence type="ECO:0000256" key="3">
    <source>
        <dbReference type="ARBA" id="ARBA00022558"/>
    </source>
</evidence>
<keyword evidence="6 8" id="KW-0143">Chaperone</keyword>
<feature type="domain" description="Pili assembly chaperone C-terminal" evidence="11">
    <location>
        <begin position="175"/>
        <end position="237"/>
    </location>
</feature>
<evidence type="ECO:0000256" key="1">
    <source>
        <dbReference type="ARBA" id="ARBA00004418"/>
    </source>
</evidence>
<proteinExistence type="inferred from homology"/>